<protein>
    <recommendedName>
        <fullName evidence="3">DUF2238 domain-containing protein</fullName>
    </recommendedName>
</protein>
<dbReference type="EMBL" id="JADBEK010000001">
    <property type="protein sequence ID" value="MBE1590550.1"/>
    <property type="molecule type" value="Genomic_DNA"/>
</dbReference>
<dbReference type="RefSeq" id="WP_225963979.1">
    <property type="nucleotide sequence ID" value="NZ_JADBEK010000001.1"/>
</dbReference>
<dbReference type="Pfam" id="PF09997">
    <property type="entry name" value="DUF2238"/>
    <property type="match status" value="1"/>
</dbReference>
<dbReference type="Proteomes" id="UP000633509">
    <property type="component" value="Unassembled WGS sequence"/>
</dbReference>
<comment type="caution">
    <text evidence="1">The sequence shown here is derived from an EMBL/GenBank/DDBJ whole genome shotgun (WGS) entry which is preliminary data.</text>
</comment>
<name>A0ABR9MD51_9ACTN</name>
<accession>A0ABR9MD51</accession>
<evidence type="ECO:0008006" key="3">
    <source>
        <dbReference type="Google" id="ProtNLM"/>
    </source>
</evidence>
<dbReference type="InterPro" id="IPR014509">
    <property type="entry name" value="YjdF-like"/>
</dbReference>
<organism evidence="1 2">
    <name type="scientific">Nonomuraea angiospora</name>
    <dbReference type="NCBI Taxonomy" id="46172"/>
    <lineage>
        <taxon>Bacteria</taxon>
        <taxon>Bacillati</taxon>
        <taxon>Actinomycetota</taxon>
        <taxon>Actinomycetes</taxon>
        <taxon>Streptosporangiales</taxon>
        <taxon>Streptosporangiaceae</taxon>
        <taxon>Nonomuraea</taxon>
    </lineage>
</organism>
<evidence type="ECO:0000313" key="1">
    <source>
        <dbReference type="EMBL" id="MBE1590550.1"/>
    </source>
</evidence>
<keyword evidence="2" id="KW-1185">Reference proteome</keyword>
<sequence>MRGFRSGTGCGTCWSALAAGEAADAFLAVQGDQWDTQWDMACALIGAVASLLLLTRLHDRQLAHLRRPAAPASGGRAGRL</sequence>
<reference evidence="1 2" key="1">
    <citation type="submission" date="2020-10" db="EMBL/GenBank/DDBJ databases">
        <title>Sequencing the genomes of 1000 actinobacteria strains.</title>
        <authorList>
            <person name="Klenk H.-P."/>
        </authorList>
    </citation>
    <scope>NUCLEOTIDE SEQUENCE [LARGE SCALE GENOMIC DNA]</scope>
    <source>
        <strain evidence="1 2">DSM 43173</strain>
    </source>
</reference>
<proteinExistence type="predicted"/>
<gene>
    <name evidence="1" type="ORF">H4W80_008808</name>
</gene>
<evidence type="ECO:0000313" key="2">
    <source>
        <dbReference type="Proteomes" id="UP000633509"/>
    </source>
</evidence>